<dbReference type="EMBL" id="DXBR01000094">
    <property type="protein sequence ID" value="HIZ40302.1"/>
    <property type="molecule type" value="Genomic_DNA"/>
</dbReference>
<comment type="caution">
    <text evidence="1">The sequence shown here is derived from an EMBL/GenBank/DDBJ whole genome shotgun (WGS) entry which is preliminary data.</text>
</comment>
<dbReference type="AlphaFoldDB" id="A0A9D2EML4"/>
<name>A0A9D2EML4_9FIRM</name>
<proteinExistence type="predicted"/>
<organism evidence="1 2">
    <name type="scientific">Candidatus Anaerobutyricum stercoris</name>
    <dbReference type="NCBI Taxonomy" id="2838457"/>
    <lineage>
        <taxon>Bacteria</taxon>
        <taxon>Bacillati</taxon>
        <taxon>Bacillota</taxon>
        <taxon>Clostridia</taxon>
        <taxon>Lachnospirales</taxon>
        <taxon>Lachnospiraceae</taxon>
        <taxon>Anaerobutyricum</taxon>
    </lineage>
</organism>
<dbReference type="Proteomes" id="UP000824049">
    <property type="component" value="Unassembled WGS sequence"/>
</dbReference>
<reference evidence="1" key="2">
    <citation type="submission" date="2021-04" db="EMBL/GenBank/DDBJ databases">
        <authorList>
            <person name="Gilroy R."/>
        </authorList>
    </citation>
    <scope>NUCLEOTIDE SEQUENCE</scope>
    <source>
        <strain evidence="1">CHK179-28034</strain>
    </source>
</reference>
<reference evidence="1" key="1">
    <citation type="journal article" date="2021" name="PeerJ">
        <title>Extensive microbial diversity within the chicken gut microbiome revealed by metagenomics and culture.</title>
        <authorList>
            <person name="Gilroy R."/>
            <person name="Ravi A."/>
            <person name="Getino M."/>
            <person name="Pursley I."/>
            <person name="Horton D.L."/>
            <person name="Alikhan N.F."/>
            <person name="Baker D."/>
            <person name="Gharbi K."/>
            <person name="Hall N."/>
            <person name="Watson M."/>
            <person name="Adriaenssens E.M."/>
            <person name="Foster-Nyarko E."/>
            <person name="Jarju S."/>
            <person name="Secka A."/>
            <person name="Antonio M."/>
            <person name="Oren A."/>
            <person name="Chaudhuri R.R."/>
            <person name="La Ragione R."/>
            <person name="Hildebrand F."/>
            <person name="Pallen M.J."/>
        </authorList>
    </citation>
    <scope>NUCLEOTIDE SEQUENCE</scope>
    <source>
        <strain evidence="1">CHK179-28034</strain>
    </source>
</reference>
<accession>A0A9D2EML4</accession>
<evidence type="ECO:0000313" key="1">
    <source>
        <dbReference type="EMBL" id="HIZ40302.1"/>
    </source>
</evidence>
<evidence type="ECO:0000313" key="2">
    <source>
        <dbReference type="Proteomes" id="UP000824049"/>
    </source>
</evidence>
<sequence length="89" mass="11277">MRIWCKLFKKNRMLRDTVIENYDMEMSRTAKVYDSLEQACYEFDLEKPMWFDKNKQEFIRHARTRFYQDNFIEQIDFDYLDFQVIEEDY</sequence>
<gene>
    <name evidence="1" type="ORF">H9968_10375</name>
</gene>
<protein>
    <submittedName>
        <fullName evidence="1">Uncharacterized protein</fullName>
    </submittedName>
</protein>